<dbReference type="Pfam" id="PF01266">
    <property type="entry name" value="DAO"/>
    <property type="match status" value="1"/>
</dbReference>
<evidence type="ECO:0000313" key="10">
    <source>
        <dbReference type="Proteomes" id="UP000005870"/>
    </source>
</evidence>
<evidence type="ECO:0000256" key="1">
    <source>
        <dbReference type="ARBA" id="ARBA00001974"/>
    </source>
</evidence>
<comment type="cofactor">
    <cofactor evidence="1">
        <name>FAD</name>
        <dbReference type="ChEBI" id="CHEBI:57692"/>
    </cofactor>
</comment>
<sequence>MFIDAKALPRNAIVRSDICIVGAGPAGIALATELRHCGLRVTLLESGGLNEACSERGQPDSGSVFEGHRGLHTTRRFGGNANLWLVDAGLGANHLRLATLTAADFEQRAWIANSGWPLTLDELKPYYARAQSWFELPQRHYGPGDWEGADAPRLPLHGSGLRTSMFQFADKDVVLKKNRDLIGASGDITCYYHATAARLAMDEAGARVSAVHACAQPGHALVFEADTIILTQGGLATPQLLLASNDRQRAGIGNQHDLVGRYFMDHPLIFGGTFTPVSRKLIDRMTLYDLRRIDGSSGMGHLQLTDATLRGEPCVNLSTLLFPRRSMSRRREIGFRASQRVRDALGKRGRLRKRDLLAMLYGLDGVAQQYNDRLLKPISHLGVGGWSKAGTPSHRLDYFEVLHQAEQPPRHDNRVRLGQERDDLGNRLIDIQWRWHDQDIAMVHKAQDIVARELARSGVGTFNIRRPFEIKTSSTTHYLGTTRMHEDPRRGVVDRDGRVHGVDNLFIGGSAVFPSSGYANPTLTIVALSLRLADRIRAQAQAQAGQRGIDVAPGAAHRDGARSR</sequence>
<dbReference type="PANTHER" id="PTHR42784">
    <property type="entry name" value="PYRANOSE 2-OXIDASE"/>
    <property type="match status" value="1"/>
</dbReference>
<feature type="region of interest" description="Disordered" evidence="6">
    <location>
        <begin position="543"/>
        <end position="564"/>
    </location>
</feature>
<feature type="domain" description="FAD dependent oxidoreductase" evidence="7">
    <location>
        <begin position="17"/>
        <end position="240"/>
    </location>
</feature>
<evidence type="ECO:0000256" key="2">
    <source>
        <dbReference type="ARBA" id="ARBA00010790"/>
    </source>
</evidence>
<organism evidence="9 10">
    <name type="scientific">Pseudoxanthomonas spadix (strain BD-a59)</name>
    <dbReference type="NCBI Taxonomy" id="1045855"/>
    <lineage>
        <taxon>Bacteria</taxon>
        <taxon>Pseudomonadati</taxon>
        <taxon>Pseudomonadota</taxon>
        <taxon>Gammaproteobacteria</taxon>
        <taxon>Lysobacterales</taxon>
        <taxon>Lysobacteraceae</taxon>
        <taxon>Pseudoxanthomonas</taxon>
    </lineage>
</organism>
<reference evidence="9 10" key="1">
    <citation type="journal article" date="2012" name="J. Bacteriol.">
        <title>Complete Genome Sequence of the BTEX-Degrading Bacterium Pseudoxanthomonas spadix BD-a59.</title>
        <authorList>
            <person name="Lee S.H."/>
            <person name="Jin H.M."/>
            <person name="Lee H.J."/>
            <person name="Kim J.M."/>
            <person name="Jeon C.O."/>
        </authorList>
    </citation>
    <scope>NUCLEOTIDE SEQUENCE [LARGE SCALE GENOMIC DNA]</scope>
    <source>
        <strain evidence="9 10">BD-a59</strain>
    </source>
</reference>
<proteinExistence type="inferred from homology"/>
<dbReference type="Gene3D" id="3.50.50.60">
    <property type="entry name" value="FAD/NAD(P)-binding domain"/>
    <property type="match status" value="2"/>
</dbReference>
<dbReference type="HOGENOM" id="CLU_008878_4_1_6"/>
<dbReference type="PANTHER" id="PTHR42784:SF1">
    <property type="entry name" value="PYRANOSE 2-OXIDASE"/>
    <property type="match status" value="1"/>
</dbReference>
<dbReference type="AlphaFoldDB" id="G7US82"/>
<dbReference type="Proteomes" id="UP000005870">
    <property type="component" value="Chromosome"/>
</dbReference>
<evidence type="ECO:0000313" key="9">
    <source>
        <dbReference type="EMBL" id="AER54751.1"/>
    </source>
</evidence>
<name>G7US82_PSEUP</name>
<dbReference type="GO" id="GO:0016614">
    <property type="term" value="F:oxidoreductase activity, acting on CH-OH group of donors"/>
    <property type="evidence" value="ECO:0007669"/>
    <property type="project" value="InterPro"/>
</dbReference>
<dbReference type="KEGG" id="psd:DSC_00490"/>
<dbReference type="RefSeq" id="WP_014162072.1">
    <property type="nucleotide sequence ID" value="NC_016147.2"/>
</dbReference>
<dbReference type="InterPro" id="IPR007867">
    <property type="entry name" value="GMC_OxRtase_C"/>
</dbReference>
<evidence type="ECO:0000259" key="8">
    <source>
        <dbReference type="Pfam" id="PF05199"/>
    </source>
</evidence>
<protein>
    <submittedName>
        <fullName evidence="9">GMC oxidoreductase</fullName>
    </submittedName>
</protein>
<comment type="similarity">
    <text evidence="2">Belongs to the GMC oxidoreductase family.</text>
</comment>
<keyword evidence="4" id="KW-0274">FAD</keyword>
<dbReference type="SUPFAM" id="SSF51905">
    <property type="entry name" value="FAD/NAD(P)-binding domain"/>
    <property type="match status" value="1"/>
</dbReference>
<dbReference type="EMBL" id="CP003093">
    <property type="protein sequence ID" value="AER54751.1"/>
    <property type="molecule type" value="Genomic_DNA"/>
</dbReference>
<dbReference type="InterPro" id="IPR051473">
    <property type="entry name" value="P2Ox-like"/>
</dbReference>
<dbReference type="OrthoDB" id="9787779at2"/>
<evidence type="ECO:0000259" key="7">
    <source>
        <dbReference type="Pfam" id="PF01266"/>
    </source>
</evidence>
<evidence type="ECO:0000256" key="3">
    <source>
        <dbReference type="ARBA" id="ARBA00022630"/>
    </source>
</evidence>
<dbReference type="InterPro" id="IPR006076">
    <property type="entry name" value="FAD-dep_OxRdtase"/>
</dbReference>
<keyword evidence="10" id="KW-1185">Reference proteome</keyword>
<keyword evidence="3" id="KW-0285">Flavoprotein</keyword>
<evidence type="ECO:0000256" key="4">
    <source>
        <dbReference type="ARBA" id="ARBA00022827"/>
    </source>
</evidence>
<dbReference type="Pfam" id="PF05199">
    <property type="entry name" value="GMC_oxred_C"/>
    <property type="match status" value="1"/>
</dbReference>
<evidence type="ECO:0000256" key="5">
    <source>
        <dbReference type="ARBA" id="ARBA00023002"/>
    </source>
</evidence>
<dbReference type="STRING" id="1045855.DSC_00490"/>
<keyword evidence="5" id="KW-0560">Oxidoreductase</keyword>
<evidence type="ECO:0000256" key="6">
    <source>
        <dbReference type="SAM" id="MobiDB-lite"/>
    </source>
</evidence>
<feature type="domain" description="Glucose-methanol-choline oxidoreductase C-terminal" evidence="8">
    <location>
        <begin position="409"/>
        <end position="528"/>
    </location>
</feature>
<gene>
    <name evidence="9" type="ordered locus">DSC_00490</name>
</gene>
<accession>G7US82</accession>
<dbReference type="eggNOG" id="COG2303">
    <property type="taxonomic scope" value="Bacteria"/>
</dbReference>
<dbReference type="InterPro" id="IPR036188">
    <property type="entry name" value="FAD/NAD-bd_sf"/>
</dbReference>